<feature type="compositionally biased region" description="Basic and acidic residues" evidence="5">
    <location>
        <begin position="649"/>
        <end position="659"/>
    </location>
</feature>
<dbReference type="Proteomes" id="UP000054248">
    <property type="component" value="Unassembled WGS sequence"/>
</dbReference>
<dbReference type="PROSITE" id="PS01359">
    <property type="entry name" value="ZF_PHD_1"/>
    <property type="match status" value="1"/>
</dbReference>
<dbReference type="InterPro" id="IPR001965">
    <property type="entry name" value="Znf_PHD"/>
</dbReference>
<reference evidence="8" key="2">
    <citation type="submission" date="2015-01" db="EMBL/GenBank/DDBJ databases">
        <title>Evolutionary Origins and Diversification of the Mycorrhizal Mutualists.</title>
        <authorList>
            <consortium name="DOE Joint Genome Institute"/>
            <consortium name="Mycorrhizal Genomics Consortium"/>
            <person name="Kohler A."/>
            <person name="Kuo A."/>
            <person name="Nagy L.G."/>
            <person name="Floudas D."/>
            <person name="Copeland A."/>
            <person name="Barry K.W."/>
            <person name="Cichocki N."/>
            <person name="Veneault-Fourrey C."/>
            <person name="LaButti K."/>
            <person name="Lindquist E.A."/>
            <person name="Lipzen A."/>
            <person name="Lundell T."/>
            <person name="Morin E."/>
            <person name="Murat C."/>
            <person name="Riley R."/>
            <person name="Ohm R."/>
            <person name="Sun H."/>
            <person name="Tunlid A."/>
            <person name="Henrissat B."/>
            <person name="Grigoriev I.V."/>
            <person name="Hibbett D.S."/>
            <person name="Martin F."/>
        </authorList>
    </citation>
    <scope>NUCLEOTIDE SEQUENCE [LARGE SCALE GENOMIC DNA]</scope>
    <source>
        <strain evidence="8">MUT 4182</strain>
    </source>
</reference>
<evidence type="ECO:0000313" key="7">
    <source>
        <dbReference type="EMBL" id="KIO34273.1"/>
    </source>
</evidence>
<evidence type="ECO:0000256" key="2">
    <source>
        <dbReference type="ARBA" id="ARBA00022771"/>
    </source>
</evidence>
<dbReference type="AlphaFoldDB" id="A0A0C3LJM8"/>
<feature type="compositionally biased region" description="Polar residues" evidence="5">
    <location>
        <begin position="635"/>
        <end position="648"/>
    </location>
</feature>
<protein>
    <recommendedName>
        <fullName evidence="6">PHD-type domain-containing protein</fullName>
    </recommendedName>
</protein>
<feature type="compositionally biased region" description="Basic and acidic residues" evidence="5">
    <location>
        <begin position="204"/>
        <end position="218"/>
    </location>
</feature>
<evidence type="ECO:0000256" key="3">
    <source>
        <dbReference type="ARBA" id="ARBA00022833"/>
    </source>
</evidence>
<gene>
    <name evidence="7" type="ORF">M407DRAFT_16810</name>
</gene>
<feature type="compositionally biased region" description="Polar residues" evidence="5">
    <location>
        <begin position="669"/>
        <end position="683"/>
    </location>
</feature>
<dbReference type="Gene3D" id="2.30.30.1150">
    <property type="match status" value="2"/>
</dbReference>
<dbReference type="InterPro" id="IPR011011">
    <property type="entry name" value="Znf_FYVE_PHD"/>
</dbReference>
<dbReference type="PANTHER" id="PTHR47636">
    <property type="entry name" value="TRANSCRIPTIONAL REGULATORY PROTEIN RCO1"/>
    <property type="match status" value="1"/>
</dbReference>
<keyword evidence="3" id="KW-0862">Zinc</keyword>
<dbReference type="PROSITE" id="PS50016">
    <property type="entry name" value="ZF_PHD_2"/>
    <property type="match status" value="1"/>
</dbReference>
<dbReference type="Pfam" id="PF00628">
    <property type="entry name" value="PHD"/>
    <property type="match status" value="1"/>
</dbReference>
<dbReference type="CDD" id="cd15534">
    <property type="entry name" value="PHD2_PHF12_Rco1"/>
    <property type="match status" value="1"/>
</dbReference>
<dbReference type="InterPro" id="IPR019787">
    <property type="entry name" value="Znf_PHD-finger"/>
</dbReference>
<dbReference type="GO" id="GO:0008270">
    <property type="term" value="F:zinc ion binding"/>
    <property type="evidence" value="ECO:0007669"/>
    <property type="project" value="UniProtKB-KW"/>
</dbReference>
<dbReference type="GO" id="GO:0006357">
    <property type="term" value="P:regulation of transcription by RNA polymerase II"/>
    <property type="evidence" value="ECO:0007669"/>
    <property type="project" value="TreeGrafter"/>
</dbReference>
<dbReference type="OrthoDB" id="5876363at2759"/>
<sequence length="691" mass="74444">MASYSTASSLPACLMAYQPPLEAPIALDGVDISLATEVLPPPPPILNHTAKKPADYLRKRALPSYLPSTDPGSTYSAGTGVKVIDYVPTTDEESPERTSKRKRQRTEKVDASRHLNASAGADSSAIVIDTQDITVGEPAEPSGITDVEPPTSASLPPDANSDAASLSGVPPHMDSQRSRRSSSLLASSRLSQLDWSLSLRGTMKQKESDDRLNGEAEGRSTPVASSEEIKASKGKGKAKEVVDDQRNSSVCSTCGMSLSYTPTGAICCDGCPRSFHLCCLEPPLEEPDIGKGDWYCAKCSADRGETYENVSVVTAGLLTDLVNHAPSQLPSVFLLPEDIRTYFLGTSTEGTYIDTGELRGLKNNRPGFVEERDPYKLKDRQGLPVFCYKCRGSASPHGDRQLPQASEPPQGASPGITSGLGRLVITRPSRRLRSSEATESIESGRGGEGTVTRIQPDGDETMNRSVPAPITHVAADNAEPYGESLPPNITQQLTGGQRRSTRKSIPAQKDHTPNLVIVKTEPNDVVVFSESPDSAVAPGLSLKATNTTSGWRAMISCDYCLLSWHLDCLDPPLVCLPPPHKKWMCPNHIEHVLPKRRIPRQLKTITLTSAPPVPNTRRKAQYNIEVIPAAEARSSEPQSLRVVSNPQLSRDDLGPDLRSSKKRKPSSSDVASQQGSIDQNVNSAVKVRAQI</sequence>
<evidence type="ECO:0000256" key="1">
    <source>
        <dbReference type="ARBA" id="ARBA00022723"/>
    </source>
</evidence>
<proteinExistence type="predicted"/>
<dbReference type="HOGENOM" id="CLU_020927_0_0_1"/>
<dbReference type="EMBL" id="KN822943">
    <property type="protein sequence ID" value="KIO34273.1"/>
    <property type="molecule type" value="Genomic_DNA"/>
</dbReference>
<feature type="region of interest" description="Disordered" evidence="5">
    <location>
        <begin position="201"/>
        <end position="241"/>
    </location>
</feature>
<evidence type="ECO:0000256" key="4">
    <source>
        <dbReference type="PROSITE-ProRule" id="PRU00146"/>
    </source>
</evidence>
<keyword evidence="8" id="KW-1185">Reference proteome</keyword>
<dbReference type="GO" id="GO:0032221">
    <property type="term" value="C:Rpd3S complex"/>
    <property type="evidence" value="ECO:0007669"/>
    <property type="project" value="TreeGrafter"/>
</dbReference>
<dbReference type="PANTHER" id="PTHR47636:SF1">
    <property type="entry name" value="TRANSCRIPTIONAL REGULATORY PROTEIN RCO1"/>
    <property type="match status" value="1"/>
</dbReference>
<feature type="region of interest" description="Disordered" evidence="5">
    <location>
        <begin position="136"/>
        <end position="185"/>
    </location>
</feature>
<evidence type="ECO:0000259" key="6">
    <source>
        <dbReference type="PROSITE" id="PS50016"/>
    </source>
</evidence>
<feature type="region of interest" description="Disordered" evidence="5">
    <location>
        <begin position="86"/>
        <end position="124"/>
    </location>
</feature>
<organism evidence="7 8">
    <name type="scientific">Tulasnella calospora MUT 4182</name>
    <dbReference type="NCBI Taxonomy" id="1051891"/>
    <lineage>
        <taxon>Eukaryota</taxon>
        <taxon>Fungi</taxon>
        <taxon>Dikarya</taxon>
        <taxon>Basidiomycota</taxon>
        <taxon>Agaricomycotina</taxon>
        <taxon>Agaricomycetes</taxon>
        <taxon>Cantharellales</taxon>
        <taxon>Tulasnellaceae</taxon>
        <taxon>Tulasnella</taxon>
    </lineage>
</organism>
<dbReference type="STRING" id="1051891.A0A0C3LJM8"/>
<accession>A0A0C3LJM8</accession>
<keyword evidence="2 4" id="KW-0863">Zinc-finger</keyword>
<feature type="region of interest" description="Disordered" evidence="5">
    <location>
        <begin position="396"/>
        <end position="463"/>
    </location>
</feature>
<evidence type="ECO:0000256" key="5">
    <source>
        <dbReference type="SAM" id="MobiDB-lite"/>
    </source>
</evidence>
<name>A0A0C3LJM8_9AGAM</name>
<evidence type="ECO:0000313" key="8">
    <source>
        <dbReference type="Proteomes" id="UP000054248"/>
    </source>
</evidence>
<keyword evidence="1" id="KW-0479">Metal-binding</keyword>
<dbReference type="InterPro" id="IPR052819">
    <property type="entry name" value="Chromatin_regulatory_protein"/>
</dbReference>
<dbReference type="SUPFAM" id="SSF57903">
    <property type="entry name" value="FYVE/PHD zinc finger"/>
    <property type="match status" value="2"/>
</dbReference>
<reference evidence="7 8" key="1">
    <citation type="submission" date="2014-04" db="EMBL/GenBank/DDBJ databases">
        <authorList>
            <consortium name="DOE Joint Genome Institute"/>
            <person name="Kuo A."/>
            <person name="Girlanda M."/>
            <person name="Perotto S."/>
            <person name="Kohler A."/>
            <person name="Nagy L.G."/>
            <person name="Floudas D."/>
            <person name="Copeland A."/>
            <person name="Barry K.W."/>
            <person name="Cichocki N."/>
            <person name="Veneault-Fourrey C."/>
            <person name="LaButti K."/>
            <person name="Lindquist E.A."/>
            <person name="Lipzen A."/>
            <person name="Lundell T."/>
            <person name="Morin E."/>
            <person name="Murat C."/>
            <person name="Sun H."/>
            <person name="Tunlid A."/>
            <person name="Henrissat B."/>
            <person name="Grigoriev I.V."/>
            <person name="Hibbett D.S."/>
            <person name="Martin F."/>
            <person name="Nordberg H.P."/>
            <person name="Cantor M.N."/>
            <person name="Hua S.X."/>
        </authorList>
    </citation>
    <scope>NUCLEOTIDE SEQUENCE [LARGE SCALE GENOMIC DNA]</scope>
    <source>
        <strain evidence="7 8">MUT 4182</strain>
    </source>
</reference>
<feature type="domain" description="PHD-type" evidence="6">
    <location>
        <begin position="248"/>
        <end position="302"/>
    </location>
</feature>
<feature type="region of interest" description="Disordered" evidence="5">
    <location>
        <begin position="635"/>
        <end position="691"/>
    </location>
</feature>
<dbReference type="SMART" id="SM00249">
    <property type="entry name" value="PHD"/>
    <property type="match status" value="2"/>
</dbReference>
<feature type="compositionally biased region" description="Basic and acidic residues" evidence="5">
    <location>
        <begin position="227"/>
        <end position="241"/>
    </location>
</feature>
<dbReference type="InterPro" id="IPR019786">
    <property type="entry name" value="Zinc_finger_PHD-type_CS"/>
</dbReference>